<dbReference type="EMBL" id="JACOZA010000076">
    <property type="protein sequence ID" value="MBI2097068.1"/>
    <property type="molecule type" value="Genomic_DNA"/>
</dbReference>
<reference evidence="1" key="1">
    <citation type="submission" date="2020-07" db="EMBL/GenBank/DDBJ databases">
        <title>Huge and variable diversity of episymbiotic CPR bacteria and DPANN archaea in groundwater ecosystems.</title>
        <authorList>
            <person name="He C.Y."/>
            <person name="Keren R."/>
            <person name="Whittaker M."/>
            <person name="Farag I.F."/>
            <person name="Doudna J."/>
            <person name="Cate J.H.D."/>
            <person name="Banfield J.F."/>
        </authorList>
    </citation>
    <scope>NUCLEOTIDE SEQUENCE</scope>
    <source>
        <strain evidence="1">NC_groundwater_193_Ag_S-0.1um_51_7</strain>
    </source>
</reference>
<dbReference type="PANTHER" id="PTHR43845">
    <property type="entry name" value="BLR5969 PROTEIN"/>
    <property type="match status" value="1"/>
</dbReference>
<dbReference type="Proteomes" id="UP000724148">
    <property type="component" value="Unassembled WGS sequence"/>
</dbReference>
<evidence type="ECO:0008006" key="3">
    <source>
        <dbReference type="Google" id="ProtNLM"/>
    </source>
</evidence>
<evidence type="ECO:0000313" key="2">
    <source>
        <dbReference type="Proteomes" id="UP000724148"/>
    </source>
</evidence>
<gene>
    <name evidence="1" type="ORF">HYT40_02890</name>
</gene>
<evidence type="ECO:0000313" key="1">
    <source>
        <dbReference type="EMBL" id="MBI2097068.1"/>
    </source>
</evidence>
<comment type="caution">
    <text evidence="1">The sequence shown here is derived from an EMBL/GenBank/DDBJ whole genome shotgun (WGS) entry which is preliminary data.</text>
</comment>
<dbReference type="InterPro" id="IPR042099">
    <property type="entry name" value="ANL_N_sf"/>
</dbReference>
<sequence>MKPISLKEVIDFAWEYSDFYREFWGRRNFIPERDFRVDDDLKKIPILTKEDLLSVSTKKRSITRSKDHYYFAALSSGTVKDPLVCLQPRFAMPSYYRFVKDLVQVSDSSVLVLRPGTHAMALIAGALPEEYFLPGSIIALGDMDDLTFSAHLAQEIEMNWLVAKPSDAIRFAPILQQQGYPLSHIKFLHITGEPLTAATISLIKSLYPDACTVYIYAMTEVPAAMGLKSSLCADLDAVGSNAYHLNTEDFIFEVVDGLSVITALHEIPTPLIRYSTGDRILIKEKFQCSCGFNQDAVVIVGPRAGETSYKIGGFIFQVDAIKKVLQKLPEFVVGDFQLHIEQIAKDGRLSNLLRLVVKPVGSPTPFLTSTIREILERELYVTRYRLLKWAIQQGLIDPLLISYDTDLKGSSIIPPLEIIKPFHNLKKK</sequence>
<dbReference type="AlphaFoldDB" id="A0A931SBX2"/>
<organism evidence="1 2">
    <name type="scientific">Candidatus Sungiibacteriota bacterium</name>
    <dbReference type="NCBI Taxonomy" id="2750080"/>
    <lineage>
        <taxon>Bacteria</taxon>
        <taxon>Candidatus Sungiibacteriota</taxon>
    </lineage>
</organism>
<accession>A0A931SBX2</accession>
<protein>
    <recommendedName>
        <fullName evidence="3">Phenylacetate--CoA ligase family protein</fullName>
    </recommendedName>
</protein>
<dbReference type="Gene3D" id="3.40.50.12780">
    <property type="entry name" value="N-terminal domain of ligase-like"/>
    <property type="match status" value="1"/>
</dbReference>
<dbReference type="PANTHER" id="PTHR43845:SF1">
    <property type="entry name" value="BLR5969 PROTEIN"/>
    <property type="match status" value="1"/>
</dbReference>
<name>A0A931SBX2_9BACT</name>
<dbReference type="SUPFAM" id="SSF56801">
    <property type="entry name" value="Acetyl-CoA synthetase-like"/>
    <property type="match status" value="1"/>
</dbReference>
<proteinExistence type="predicted"/>